<protein>
    <submittedName>
        <fullName evidence="1">Uncharacterized protein</fullName>
    </submittedName>
</protein>
<organism evidence="1 2">
    <name type="scientific">Limosilactobacillus reuteri I5007</name>
    <dbReference type="NCBI Taxonomy" id="1340495"/>
    <lineage>
        <taxon>Bacteria</taxon>
        <taxon>Bacillati</taxon>
        <taxon>Bacillota</taxon>
        <taxon>Bacilli</taxon>
        <taxon>Lactobacillales</taxon>
        <taxon>Lactobacillaceae</taxon>
        <taxon>Limosilactobacillus</taxon>
    </lineage>
</organism>
<evidence type="ECO:0000313" key="1">
    <source>
        <dbReference type="EMBL" id="AGO00262.1"/>
    </source>
</evidence>
<reference evidence="1 2" key="1">
    <citation type="submission" date="2013-06" db="EMBL/GenBank/DDBJ databases">
        <title>The Complete Genome Sequence of Lactobacillus reuteri I5007, a Probiotic Strain Isolated from Healthy Pig.</title>
        <authorList>
            <person name="Hou C."/>
            <person name="Qiao S."/>
            <person name="Zeng X."/>
            <person name="Ma X."/>
            <person name="Yang F."/>
        </authorList>
    </citation>
    <scope>NUCLEOTIDE SEQUENCE [LARGE SCALE GENOMIC DNA]</scope>
    <source>
        <strain evidence="1 2">I5007</strain>
        <plasmid evidence="1 2">pLRI06</plasmid>
    </source>
</reference>
<dbReference type="EMBL" id="CP006017">
    <property type="protein sequence ID" value="AGO00262.1"/>
    <property type="molecule type" value="Genomic_DNA"/>
</dbReference>
<dbReference type="Proteomes" id="UP000014360">
    <property type="component" value="Plasmid pLRI06"/>
</dbReference>
<accession>R9WK87</accession>
<dbReference type="KEGG" id="lrt:LRI_2052"/>
<evidence type="ECO:0000313" key="2">
    <source>
        <dbReference type="Proteomes" id="UP000014360"/>
    </source>
</evidence>
<name>R9WK87_LIMRT</name>
<gene>
    <name evidence="1" type="ORF">LRI_2052</name>
</gene>
<sequence length="56" mass="6377">MSLFCQKVTGYRPHTYGVTVGGFDQDFGCRTRSNPNSKSNDRFTLTSSPIQIRKYI</sequence>
<keyword evidence="1" id="KW-0614">Plasmid</keyword>
<dbReference type="HOGENOM" id="CLU_3008702_0_0_9"/>
<dbReference type="AlphaFoldDB" id="R9WK87"/>
<proteinExistence type="predicted"/>
<geneLocation type="plasmid" evidence="1 2">
    <name>pLRI06</name>
</geneLocation>